<dbReference type="Proteomes" id="UP000636891">
    <property type="component" value="Unassembled WGS sequence"/>
</dbReference>
<dbReference type="GO" id="GO:0004140">
    <property type="term" value="F:dephospho-CoA kinase activity"/>
    <property type="evidence" value="ECO:0007669"/>
    <property type="project" value="UniProtKB-EC"/>
</dbReference>
<keyword evidence="2 5" id="KW-0547">Nucleotide-binding</keyword>
<proteinExistence type="inferred from homology"/>
<keyword evidence="4 5" id="KW-0173">Coenzyme A biosynthesis</keyword>
<comment type="caution">
    <text evidence="7">The sequence shown here is derived from an EMBL/GenBank/DDBJ whole genome shotgun (WGS) entry which is preliminary data.</text>
</comment>
<evidence type="ECO:0000313" key="7">
    <source>
        <dbReference type="EMBL" id="MBC5616035.1"/>
    </source>
</evidence>
<accession>A0ABR7CLC0</accession>
<organism evidence="7 8">
    <name type="scientific">Alistipes hominis</name>
    <dbReference type="NCBI Taxonomy" id="2763015"/>
    <lineage>
        <taxon>Bacteria</taxon>
        <taxon>Pseudomonadati</taxon>
        <taxon>Bacteroidota</taxon>
        <taxon>Bacteroidia</taxon>
        <taxon>Bacteroidales</taxon>
        <taxon>Rikenellaceae</taxon>
        <taxon>Alistipes</taxon>
    </lineage>
</organism>
<evidence type="ECO:0000256" key="5">
    <source>
        <dbReference type="HAMAP-Rule" id="MF_00376"/>
    </source>
</evidence>
<protein>
    <recommendedName>
        <fullName evidence="5 6">Dephospho-CoA kinase</fullName>
        <ecNumber evidence="5 6">2.7.1.24</ecNumber>
    </recommendedName>
    <alternativeName>
        <fullName evidence="5">Dephosphocoenzyme A kinase</fullName>
    </alternativeName>
</protein>
<evidence type="ECO:0000256" key="4">
    <source>
        <dbReference type="ARBA" id="ARBA00022993"/>
    </source>
</evidence>
<gene>
    <name evidence="5" type="primary">coaE</name>
    <name evidence="7" type="ORF">H8S08_03250</name>
</gene>
<comment type="function">
    <text evidence="5">Catalyzes the phosphorylation of the 3'-hydroxyl group of dephosphocoenzyme A to form coenzyme A.</text>
</comment>
<comment type="similarity">
    <text evidence="1 5">Belongs to the CoaE family.</text>
</comment>
<dbReference type="Pfam" id="PF01121">
    <property type="entry name" value="CoaE"/>
    <property type="match status" value="1"/>
</dbReference>
<dbReference type="InterPro" id="IPR027417">
    <property type="entry name" value="P-loop_NTPase"/>
</dbReference>
<evidence type="ECO:0000256" key="3">
    <source>
        <dbReference type="ARBA" id="ARBA00022840"/>
    </source>
</evidence>
<evidence type="ECO:0000313" key="8">
    <source>
        <dbReference type="Proteomes" id="UP000636891"/>
    </source>
</evidence>
<reference evidence="7 8" key="1">
    <citation type="submission" date="2020-08" db="EMBL/GenBank/DDBJ databases">
        <title>Genome public.</title>
        <authorList>
            <person name="Liu C."/>
            <person name="Sun Q."/>
        </authorList>
    </citation>
    <scope>NUCLEOTIDE SEQUENCE [LARGE SCALE GENOMIC DNA]</scope>
    <source>
        <strain evidence="7 8">New-7</strain>
    </source>
</reference>
<dbReference type="Gene3D" id="3.40.50.300">
    <property type="entry name" value="P-loop containing nucleotide triphosphate hydrolases"/>
    <property type="match status" value="1"/>
</dbReference>
<dbReference type="PROSITE" id="PS51219">
    <property type="entry name" value="DPCK"/>
    <property type="match status" value="1"/>
</dbReference>
<feature type="binding site" evidence="5">
    <location>
        <begin position="11"/>
        <end position="16"/>
    </location>
    <ligand>
        <name>ATP</name>
        <dbReference type="ChEBI" id="CHEBI:30616"/>
    </ligand>
</feature>
<dbReference type="PANTHER" id="PTHR10695">
    <property type="entry name" value="DEPHOSPHO-COA KINASE-RELATED"/>
    <property type="match status" value="1"/>
</dbReference>
<keyword evidence="5 7" id="KW-0808">Transferase</keyword>
<keyword evidence="8" id="KW-1185">Reference proteome</keyword>
<keyword evidence="3 5" id="KW-0067">ATP-binding</keyword>
<dbReference type="RefSeq" id="WP_101571457.1">
    <property type="nucleotide sequence ID" value="NZ_JACOOK010000001.1"/>
</dbReference>
<comment type="subcellular location">
    <subcellularLocation>
        <location evidence="5">Cytoplasm</location>
    </subcellularLocation>
</comment>
<keyword evidence="5 7" id="KW-0418">Kinase</keyword>
<comment type="catalytic activity">
    <reaction evidence="5">
        <text>3'-dephospho-CoA + ATP = ADP + CoA + H(+)</text>
        <dbReference type="Rhea" id="RHEA:18245"/>
        <dbReference type="ChEBI" id="CHEBI:15378"/>
        <dbReference type="ChEBI" id="CHEBI:30616"/>
        <dbReference type="ChEBI" id="CHEBI:57287"/>
        <dbReference type="ChEBI" id="CHEBI:57328"/>
        <dbReference type="ChEBI" id="CHEBI:456216"/>
        <dbReference type="EC" id="2.7.1.24"/>
    </reaction>
</comment>
<dbReference type="PANTHER" id="PTHR10695:SF46">
    <property type="entry name" value="BIFUNCTIONAL COENZYME A SYNTHASE-RELATED"/>
    <property type="match status" value="1"/>
</dbReference>
<dbReference type="InterPro" id="IPR001977">
    <property type="entry name" value="Depp_CoAkinase"/>
</dbReference>
<evidence type="ECO:0000256" key="6">
    <source>
        <dbReference type="NCBIfam" id="TIGR00152"/>
    </source>
</evidence>
<evidence type="ECO:0000256" key="2">
    <source>
        <dbReference type="ARBA" id="ARBA00022741"/>
    </source>
</evidence>
<name>A0ABR7CLC0_9BACT</name>
<sequence length="193" mass="21279">MIKVGITGGIGSGKSTVCRLFSLLGVPVYDSDTEARRLMNTDPAVIGKIRELLGSAAYRDGVLDRRAVAAQIFGNCLLRERLNRIVHPAVAVDFMRWAGRQTGHYVIQEAAVLFESGADRLMDATVEVTAPEALRIRRTCRRDGTDEASVRARIAAQLSEEERIARADHVIVSDDRTLVIPQVLKLHELFGQL</sequence>
<comment type="pathway">
    <text evidence="5">Cofactor biosynthesis; coenzyme A biosynthesis; CoA from (R)-pantothenate: step 5/5.</text>
</comment>
<keyword evidence="5" id="KW-0963">Cytoplasm</keyword>
<dbReference type="EC" id="2.7.1.24" evidence="5 6"/>
<dbReference type="SUPFAM" id="SSF52540">
    <property type="entry name" value="P-loop containing nucleoside triphosphate hydrolases"/>
    <property type="match status" value="1"/>
</dbReference>
<dbReference type="NCBIfam" id="TIGR00152">
    <property type="entry name" value="dephospho-CoA kinase"/>
    <property type="match status" value="1"/>
</dbReference>
<evidence type="ECO:0000256" key="1">
    <source>
        <dbReference type="ARBA" id="ARBA00009018"/>
    </source>
</evidence>
<dbReference type="EMBL" id="JACOOK010000001">
    <property type="protein sequence ID" value="MBC5616035.1"/>
    <property type="molecule type" value="Genomic_DNA"/>
</dbReference>
<dbReference type="HAMAP" id="MF_00376">
    <property type="entry name" value="Dephospho_CoA_kinase"/>
    <property type="match status" value="1"/>
</dbReference>
<dbReference type="CDD" id="cd02022">
    <property type="entry name" value="DPCK"/>
    <property type="match status" value="1"/>
</dbReference>